<sequence length="148" mass="15745">MMAPALTKTLKDGHGIHLSSPANPESRMMSADDGDLENMWLSFSRFPPLDTCLPAGPRDVPADPLVTYHKPKLFPFSSCQPSDLKDSGRPASTISSPLSSSSCLCCSSWDPSALCSDADCCSSRAPSSRTSSASLSSGRRKRFTRSAA</sequence>
<proteinExistence type="predicted"/>
<feature type="compositionally biased region" description="Low complexity" evidence="1">
    <location>
        <begin position="95"/>
        <end position="137"/>
    </location>
</feature>
<feature type="region of interest" description="Disordered" evidence="1">
    <location>
        <begin position="12"/>
        <end position="31"/>
    </location>
</feature>
<name>G3NTR0_GASAC</name>
<accession>G3NTR0</accession>
<dbReference type="Ensembl" id="ENSGACT00000008747.1">
    <property type="protein sequence ID" value="ENSGACP00000008728.1"/>
    <property type="gene ID" value="ENSGACG00000006597.1"/>
</dbReference>
<feature type="compositionally biased region" description="Basic residues" evidence="1">
    <location>
        <begin position="138"/>
        <end position="148"/>
    </location>
</feature>
<evidence type="ECO:0000256" key="1">
    <source>
        <dbReference type="SAM" id="MobiDB-lite"/>
    </source>
</evidence>
<evidence type="ECO:0000313" key="2">
    <source>
        <dbReference type="Ensembl" id="ENSGACP00000008728.1"/>
    </source>
</evidence>
<dbReference type="AlphaFoldDB" id="G3NTR0"/>
<reference evidence="2" key="2">
    <citation type="submission" date="2024-04" db="UniProtKB">
        <authorList>
            <consortium name="Ensembl"/>
        </authorList>
    </citation>
    <scope>IDENTIFICATION</scope>
</reference>
<dbReference type="Bgee" id="ENSGACG00000006597">
    <property type="expression patterns" value="Expressed in testis and 9 other cell types or tissues"/>
</dbReference>
<protein>
    <submittedName>
        <fullName evidence="2">Uncharacterized protein</fullName>
    </submittedName>
</protein>
<feature type="region of interest" description="Disordered" evidence="1">
    <location>
        <begin position="78"/>
        <end position="148"/>
    </location>
</feature>
<reference evidence="2" key="1">
    <citation type="submission" date="2006-01" db="EMBL/GenBank/DDBJ databases">
        <authorList>
            <person name="Lindblad-Toh K."/>
            <person name="Mauceli E."/>
            <person name="Grabherr M."/>
            <person name="Chang J.L."/>
            <person name="Lander E.S."/>
        </authorList>
    </citation>
    <scope>NUCLEOTIDE SEQUENCE [LARGE SCALE GENOMIC DNA]</scope>
</reference>
<organism evidence="2">
    <name type="scientific">Gasterosteus aculeatus</name>
    <name type="common">Three-spined stickleback</name>
    <dbReference type="NCBI Taxonomy" id="69293"/>
    <lineage>
        <taxon>Eukaryota</taxon>
        <taxon>Metazoa</taxon>
        <taxon>Chordata</taxon>
        <taxon>Craniata</taxon>
        <taxon>Vertebrata</taxon>
        <taxon>Euteleostomi</taxon>
        <taxon>Actinopterygii</taxon>
        <taxon>Neopterygii</taxon>
        <taxon>Teleostei</taxon>
        <taxon>Neoteleostei</taxon>
        <taxon>Acanthomorphata</taxon>
        <taxon>Eupercaria</taxon>
        <taxon>Perciformes</taxon>
        <taxon>Cottioidei</taxon>
        <taxon>Gasterosteales</taxon>
        <taxon>Gasterosteidae</taxon>
        <taxon>Gasterosteus</taxon>
    </lineage>
</organism>